<protein>
    <submittedName>
        <fullName evidence="4">Microcompartment protein EutL</fullName>
    </submittedName>
</protein>
<dbReference type="InterPro" id="IPR030983">
    <property type="entry name" value="EutL"/>
</dbReference>
<dbReference type="NCBIfam" id="NF011934">
    <property type="entry name" value="PRK15405.1"/>
    <property type="match status" value="1"/>
</dbReference>
<feature type="domain" description="BMC circularly permuted" evidence="3">
    <location>
        <begin position="113"/>
        <end position="218"/>
    </location>
</feature>
<gene>
    <name evidence="4" type="primary">eutL</name>
    <name evidence="4" type="ORF">EII34_08685</name>
</gene>
<dbReference type="InterPro" id="IPR037233">
    <property type="entry name" value="CcmK-like_sf"/>
</dbReference>
<dbReference type="RefSeq" id="WP_124844760.1">
    <property type="nucleotide sequence ID" value="NZ_RQZG01000008.1"/>
</dbReference>
<name>A0A3P1T6H8_9ACTN</name>
<dbReference type="SMART" id="SM00877">
    <property type="entry name" value="BMC"/>
    <property type="match status" value="2"/>
</dbReference>
<dbReference type="Pfam" id="PF00936">
    <property type="entry name" value="BMC"/>
    <property type="match status" value="1"/>
</dbReference>
<dbReference type="NCBIfam" id="TIGR04502">
    <property type="entry name" value="microcomp_EutL"/>
    <property type="match status" value="1"/>
</dbReference>
<sequence>MAILEPIKPTILAARIISNVDRGFAKHLELGDEHRALALVTCDIDDALYVSLDEATKFAEVDVVYAKSFYAGSAHASGPLSGEIIGILAGPTPAEVRSGLDACIAHCEEEAFFYAADEAGELAFFPHLISSTGTYLSKEAGIRPGEALAYLIAPPLEATYALDAAMKAAEVEMKVFFAPPSETNFAGGLLTGSQSACRAACSAFQDAVLDIAASPRRY</sequence>
<dbReference type="GO" id="GO:0031469">
    <property type="term" value="C:bacterial microcompartment"/>
    <property type="evidence" value="ECO:0007669"/>
    <property type="project" value="UniProtKB-SubCell"/>
</dbReference>
<comment type="subcellular location">
    <subcellularLocation>
        <location evidence="1">Bacterial microcompartment</location>
    </subcellularLocation>
</comment>
<evidence type="ECO:0000313" key="5">
    <source>
        <dbReference type="Proteomes" id="UP000280819"/>
    </source>
</evidence>
<evidence type="ECO:0000313" key="4">
    <source>
        <dbReference type="EMBL" id="RRD04984.1"/>
    </source>
</evidence>
<dbReference type="Gene3D" id="3.30.70.1710">
    <property type="match status" value="2"/>
</dbReference>
<keyword evidence="2" id="KW-1283">Bacterial microcompartment</keyword>
<dbReference type="PIRSF" id="PIRSF012290">
    <property type="entry name" value="EutL_PduB"/>
    <property type="match status" value="1"/>
</dbReference>
<accession>A0A3P1T6H8</accession>
<dbReference type="PROSITE" id="PS51931">
    <property type="entry name" value="BMC_CP"/>
    <property type="match status" value="2"/>
</dbReference>
<reference evidence="4 5" key="1">
    <citation type="submission" date="2018-11" db="EMBL/GenBank/DDBJ databases">
        <title>Genomes From Bacteria Associated with the Canine Oral Cavity: a Test Case for Automated Genome-Based Taxonomic Assignment.</title>
        <authorList>
            <person name="Coil D.A."/>
            <person name="Jospin G."/>
            <person name="Darling A.E."/>
            <person name="Wallis C."/>
            <person name="Davis I.J."/>
            <person name="Harris S."/>
            <person name="Eisen J.A."/>
            <person name="Holcombe L.J."/>
            <person name="O'Flynn C."/>
        </authorList>
    </citation>
    <scope>NUCLEOTIDE SEQUENCE [LARGE SCALE GENOMIC DNA]</scope>
    <source>
        <strain evidence="4 5">OH887_COT-365</strain>
    </source>
</reference>
<evidence type="ECO:0000256" key="2">
    <source>
        <dbReference type="ARBA" id="ARBA00024446"/>
    </source>
</evidence>
<feature type="domain" description="BMC circularly permuted" evidence="3">
    <location>
        <begin position="1"/>
        <end position="112"/>
    </location>
</feature>
<dbReference type="CDD" id="cd07050">
    <property type="entry name" value="BMC_EutL_repeat2"/>
    <property type="match status" value="1"/>
</dbReference>
<dbReference type="Proteomes" id="UP000280819">
    <property type="component" value="Unassembled WGS sequence"/>
</dbReference>
<proteinExistence type="predicted"/>
<dbReference type="InterPro" id="IPR044870">
    <property type="entry name" value="BMC_CP"/>
</dbReference>
<evidence type="ECO:0000259" key="3">
    <source>
        <dbReference type="PROSITE" id="PS51931"/>
    </source>
</evidence>
<dbReference type="InterPro" id="IPR000249">
    <property type="entry name" value="BMC_dom"/>
</dbReference>
<dbReference type="OrthoDB" id="3283at2"/>
<dbReference type="EMBL" id="RQZG01000008">
    <property type="protein sequence ID" value="RRD04984.1"/>
    <property type="molecule type" value="Genomic_DNA"/>
</dbReference>
<dbReference type="InterPro" id="IPR009193">
    <property type="entry name" value="EutL_PduB"/>
</dbReference>
<organism evidence="4 5">
    <name type="scientific">Arachnia propionica</name>
    <dbReference type="NCBI Taxonomy" id="1750"/>
    <lineage>
        <taxon>Bacteria</taxon>
        <taxon>Bacillati</taxon>
        <taxon>Actinomycetota</taxon>
        <taxon>Actinomycetes</taxon>
        <taxon>Propionibacteriales</taxon>
        <taxon>Propionibacteriaceae</taxon>
        <taxon>Arachnia</taxon>
    </lineage>
</organism>
<comment type="caution">
    <text evidence="4">The sequence shown here is derived from an EMBL/GenBank/DDBJ whole genome shotgun (WGS) entry which is preliminary data.</text>
</comment>
<dbReference type="GO" id="GO:0005198">
    <property type="term" value="F:structural molecule activity"/>
    <property type="evidence" value="ECO:0007669"/>
    <property type="project" value="InterPro"/>
</dbReference>
<evidence type="ECO:0000256" key="1">
    <source>
        <dbReference type="ARBA" id="ARBA00024322"/>
    </source>
</evidence>
<dbReference type="AlphaFoldDB" id="A0A3P1T6H8"/>